<dbReference type="Pfam" id="PF03466">
    <property type="entry name" value="LysR_substrate"/>
    <property type="match status" value="1"/>
</dbReference>
<dbReference type="InterPro" id="IPR005119">
    <property type="entry name" value="LysR_subst-bd"/>
</dbReference>
<dbReference type="FunFam" id="1.10.10.10:FF:000001">
    <property type="entry name" value="LysR family transcriptional regulator"/>
    <property type="match status" value="1"/>
</dbReference>
<dbReference type="InterPro" id="IPR000847">
    <property type="entry name" value="LysR_HTH_N"/>
</dbReference>
<dbReference type="Gene3D" id="1.10.10.10">
    <property type="entry name" value="Winged helix-like DNA-binding domain superfamily/Winged helix DNA-binding domain"/>
    <property type="match status" value="1"/>
</dbReference>
<comment type="caution">
    <text evidence="6">The sequence shown here is derived from an EMBL/GenBank/DDBJ whole genome shotgun (WGS) entry which is preliminary data.</text>
</comment>
<evidence type="ECO:0000256" key="1">
    <source>
        <dbReference type="ARBA" id="ARBA00009437"/>
    </source>
</evidence>
<evidence type="ECO:0000256" key="4">
    <source>
        <dbReference type="ARBA" id="ARBA00023163"/>
    </source>
</evidence>
<protein>
    <submittedName>
        <fullName evidence="6">LysR substrate binding domain protein</fullName>
    </submittedName>
</protein>
<dbReference type="PANTHER" id="PTHR30346">
    <property type="entry name" value="TRANSCRIPTIONAL DUAL REGULATOR HCAR-RELATED"/>
    <property type="match status" value="1"/>
</dbReference>
<organism evidence="6 7">
    <name type="scientific">[Clostridium] symbiosum ATCC 14940</name>
    <dbReference type="NCBI Taxonomy" id="411472"/>
    <lineage>
        <taxon>Bacteria</taxon>
        <taxon>Bacillati</taxon>
        <taxon>Bacillota</taxon>
        <taxon>Clostridia</taxon>
        <taxon>Lachnospirales</taxon>
        <taxon>Lachnospiraceae</taxon>
        <taxon>Otoolea</taxon>
    </lineage>
</organism>
<dbReference type="InterPro" id="IPR036390">
    <property type="entry name" value="WH_DNA-bd_sf"/>
</dbReference>
<dbReference type="CDD" id="cd05466">
    <property type="entry name" value="PBP2_LTTR_substrate"/>
    <property type="match status" value="1"/>
</dbReference>
<evidence type="ECO:0000313" key="6">
    <source>
        <dbReference type="EMBL" id="ERI77186.1"/>
    </source>
</evidence>
<evidence type="ECO:0000313" key="7">
    <source>
        <dbReference type="Proteomes" id="UP000016491"/>
    </source>
</evidence>
<evidence type="ECO:0000256" key="2">
    <source>
        <dbReference type="ARBA" id="ARBA00023015"/>
    </source>
</evidence>
<dbReference type="InterPro" id="IPR036388">
    <property type="entry name" value="WH-like_DNA-bd_sf"/>
</dbReference>
<keyword evidence="4" id="KW-0804">Transcription</keyword>
<dbReference type="Proteomes" id="UP000016491">
    <property type="component" value="Unassembled WGS sequence"/>
</dbReference>
<evidence type="ECO:0000256" key="3">
    <source>
        <dbReference type="ARBA" id="ARBA00023125"/>
    </source>
</evidence>
<dbReference type="EMBL" id="AWSU01000164">
    <property type="protein sequence ID" value="ERI77186.1"/>
    <property type="molecule type" value="Genomic_DNA"/>
</dbReference>
<dbReference type="Pfam" id="PF00126">
    <property type="entry name" value="HTH_1"/>
    <property type="match status" value="1"/>
</dbReference>
<dbReference type="SUPFAM" id="SSF46785">
    <property type="entry name" value="Winged helix' DNA-binding domain"/>
    <property type="match status" value="1"/>
</dbReference>
<accession>A0ABC9TY27</accession>
<keyword evidence="3" id="KW-0238">DNA-binding</keyword>
<dbReference type="SUPFAM" id="SSF53850">
    <property type="entry name" value="Periplasmic binding protein-like II"/>
    <property type="match status" value="1"/>
</dbReference>
<dbReference type="PRINTS" id="PR00039">
    <property type="entry name" value="HTHLYSR"/>
</dbReference>
<dbReference type="Gene3D" id="3.40.190.10">
    <property type="entry name" value="Periplasmic binding protein-like II"/>
    <property type="match status" value="2"/>
</dbReference>
<proteinExistence type="inferred from homology"/>
<sequence length="314" mass="35658">MGRRKSFLIDQRRCKYIKAIAECHSFSRAAQQLYVSQPSLSRFVRKVEDELGVELFERDSIPLGLTPAGHKYLEYIERFQALESAMKKDFASIKTGTINQLVIATLPFLGTYVLPKVIPHFAENYPSVNLQIDEYNNRELIRRVENRTADLALTNLAPESDLFRRRMLGSDPILLAAAYDKRMQQRFPEQCGNITSPIPIDLSTLQDETLIILHPWQNMRIAADAVCRHYDFTPKNTIEVSSLASAMSLVGSNRGMTFVCRSSISSIRPETPIIYFSMGEMQNVTAIMAVFLKDSHNPIINKFCDCAAQSLKRI</sequence>
<reference evidence="6 7" key="1">
    <citation type="submission" date="2013-07" db="EMBL/GenBank/DDBJ databases">
        <authorList>
            <person name="Weinstock G."/>
            <person name="Sodergren E."/>
            <person name="Wylie T."/>
            <person name="Fulton L."/>
            <person name="Fulton R."/>
            <person name="Fronick C."/>
            <person name="O'Laughlin M."/>
            <person name="Godfrey J."/>
            <person name="Miner T."/>
            <person name="Herter B."/>
            <person name="Appelbaum E."/>
            <person name="Cordes M."/>
            <person name="Lek S."/>
            <person name="Wollam A."/>
            <person name="Pepin K.H."/>
            <person name="Palsikar V.B."/>
            <person name="Mitreva M."/>
            <person name="Wilson R.K."/>
        </authorList>
    </citation>
    <scope>NUCLEOTIDE SEQUENCE [LARGE SCALE GENOMIC DNA]</scope>
    <source>
        <strain evidence="6 7">ATCC 14940</strain>
    </source>
</reference>
<dbReference type="PANTHER" id="PTHR30346:SF9">
    <property type="entry name" value="LYSR FAMILY TRANSCRIPTIONAL REGULATOR"/>
    <property type="match status" value="1"/>
</dbReference>
<dbReference type="PROSITE" id="PS50931">
    <property type="entry name" value="HTH_LYSR"/>
    <property type="match status" value="1"/>
</dbReference>
<gene>
    <name evidence="6" type="ORF">CLOSYM_02219</name>
</gene>
<evidence type="ECO:0000259" key="5">
    <source>
        <dbReference type="PROSITE" id="PS50931"/>
    </source>
</evidence>
<comment type="similarity">
    <text evidence="1">Belongs to the LysR transcriptional regulatory family.</text>
</comment>
<dbReference type="AlphaFoldDB" id="A0ABC9TY27"/>
<keyword evidence="2" id="KW-0805">Transcription regulation</keyword>
<name>A0ABC9TY27_CLOSY</name>
<dbReference type="GO" id="GO:0003677">
    <property type="term" value="F:DNA binding"/>
    <property type="evidence" value="ECO:0007669"/>
    <property type="project" value="UniProtKB-KW"/>
</dbReference>
<feature type="domain" description="HTH lysR-type" evidence="5">
    <location>
        <begin position="9"/>
        <end position="66"/>
    </location>
</feature>